<dbReference type="STRING" id="36874.HQ34_00865"/>
<evidence type="ECO:0000256" key="4">
    <source>
        <dbReference type="ARBA" id="ARBA00022478"/>
    </source>
</evidence>
<keyword evidence="4" id="KW-0240">DNA-directed RNA polymerase</keyword>
<dbReference type="EMBL" id="JQJD01000043">
    <property type="protein sequence ID" value="KGN80264.1"/>
    <property type="molecule type" value="Genomic_DNA"/>
</dbReference>
<keyword evidence="5" id="KW-0804">Transcription</keyword>
<protein>
    <recommendedName>
        <fullName evidence="3">DNA-directed RNA polymerase subunit omega</fullName>
        <ecNumber evidence="2">2.7.7.6</ecNumber>
    </recommendedName>
    <alternativeName>
        <fullName evidence="7">RNA polymerase omega subunit</fullName>
    </alternativeName>
    <alternativeName>
        <fullName evidence="6">Transcriptase subunit omega</fullName>
    </alternativeName>
</protein>
<evidence type="ECO:0000256" key="7">
    <source>
        <dbReference type="ARBA" id="ARBA00030998"/>
    </source>
</evidence>
<organism evidence="9 11">
    <name type="scientific">Porphyromonas cangingivalis</name>
    <dbReference type="NCBI Taxonomy" id="36874"/>
    <lineage>
        <taxon>Bacteria</taxon>
        <taxon>Pseudomonadati</taxon>
        <taxon>Bacteroidota</taxon>
        <taxon>Bacteroidia</taxon>
        <taxon>Bacteroidales</taxon>
        <taxon>Porphyromonadaceae</taxon>
        <taxon>Porphyromonas</taxon>
    </lineage>
</organism>
<reference evidence="9 11" key="1">
    <citation type="submission" date="2014-08" db="EMBL/GenBank/DDBJ databases">
        <title>Porphyromonas cangingivalis strain:COT-109_OH1386 Genome sequencing.</title>
        <authorList>
            <person name="Wallis C."/>
            <person name="Deusch O."/>
            <person name="O'Flynn C."/>
            <person name="Davis I."/>
            <person name="Jospin G."/>
            <person name="Darling A.E."/>
            <person name="Coil D.A."/>
            <person name="Alexiev A."/>
            <person name="Horsfall A."/>
            <person name="Kirkwood N."/>
            <person name="Harris S."/>
            <person name="Eisen J.A."/>
        </authorList>
    </citation>
    <scope>NUCLEOTIDE SEQUENCE [LARGE SCALE GENOMIC DNA]</scope>
    <source>
        <strain evidence="11">COT-109 OH1386</strain>
        <strain evidence="9">COT-109_OH1386</strain>
    </source>
</reference>
<evidence type="ECO:0000256" key="3">
    <source>
        <dbReference type="ARBA" id="ARBA00013725"/>
    </source>
</evidence>
<evidence type="ECO:0000256" key="6">
    <source>
        <dbReference type="ARBA" id="ARBA00029924"/>
    </source>
</evidence>
<sequence>MDYRKINAPLSTVTRDVNELSKETGNIYESVMIMARRANQISQEVKKELELKLQEFSTYTDNMEEVSENREQIEISKFYEKLPKPTLIAAKEFTDGEVYHRNPAKQMRNLDDDAEV</sequence>
<dbReference type="EC" id="2.7.7.6" evidence="2"/>
<dbReference type="SUPFAM" id="SSF63562">
    <property type="entry name" value="RPB6/omega subunit-like"/>
    <property type="match status" value="1"/>
</dbReference>
<evidence type="ECO:0000313" key="12">
    <source>
        <dbReference type="Proteomes" id="UP000189956"/>
    </source>
</evidence>
<accession>A0A099WZY3</accession>
<evidence type="ECO:0000256" key="1">
    <source>
        <dbReference type="ARBA" id="ARBA00006711"/>
    </source>
</evidence>
<dbReference type="Proteomes" id="UP000189956">
    <property type="component" value="Unassembled WGS sequence"/>
</dbReference>
<evidence type="ECO:0000256" key="5">
    <source>
        <dbReference type="ARBA" id="ARBA00023163"/>
    </source>
</evidence>
<dbReference type="RefSeq" id="WP_025836853.1">
    <property type="nucleotide sequence ID" value="NZ_CALTZT010000093.1"/>
</dbReference>
<evidence type="ECO:0000256" key="2">
    <source>
        <dbReference type="ARBA" id="ARBA00012418"/>
    </source>
</evidence>
<reference evidence="10 12" key="2">
    <citation type="submission" date="2017-02" db="EMBL/GenBank/DDBJ databases">
        <authorList>
            <person name="Peterson S.W."/>
        </authorList>
    </citation>
    <scope>NUCLEOTIDE SEQUENCE [LARGE SCALE GENOMIC DNA]</scope>
    <source>
        <strain evidence="10 12">ATCC 700135</strain>
    </source>
</reference>
<dbReference type="InterPro" id="IPR006110">
    <property type="entry name" value="Pol_omega/Rpo6/RPB6"/>
</dbReference>
<dbReference type="EMBL" id="FUWL01000003">
    <property type="protein sequence ID" value="SJZ32560.1"/>
    <property type="molecule type" value="Genomic_DNA"/>
</dbReference>
<dbReference type="eggNOG" id="ENOG5032SSJ">
    <property type="taxonomic scope" value="Bacteria"/>
</dbReference>
<name>A0A099WZY3_PORCN</name>
<dbReference type="GO" id="GO:0000428">
    <property type="term" value="C:DNA-directed RNA polymerase complex"/>
    <property type="evidence" value="ECO:0007669"/>
    <property type="project" value="UniProtKB-KW"/>
</dbReference>
<dbReference type="Proteomes" id="UP000030125">
    <property type="component" value="Unassembled WGS sequence"/>
</dbReference>
<dbReference type="AlphaFoldDB" id="A0A099WZY3"/>
<evidence type="ECO:0000313" key="9">
    <source>
        <dbReference type="EMBL" id="KGN80264.1"/>
    </source>
</evidence>
<evidence type="ECO:0000313" key="10">
    <source>
        <dbReference type="EMBL" id="SJZ32560.1"/>
    </source>
</evidence>
<comment type="similarity">
    <text evidence="1">Belongs to the RNA polymerase subunit omega family.</text>
</comment>
<dbReference type="OrthoDB" id="9429628at2"/>
<comment type="catalytic activity">
    <reaction evidence="8">
        <text>RNA(n) + a ribonucleoside 5'-triphosphate = RNA(n+1) + diphosphate</text>
        <dbReference type="Rhea" id="RHEA:21248"/>
        <dbReference type="Rhea" id="RHEA-COMP:14527"/>
        <dbReference type="Rhea" id="RHEA-COMP:17342"/>
        <dbReference type="ChEBI" id="CHEBI:33019"/>
        <dbReference type="ChEBI" id="CHEBI:61557"/>
        <dbReference type="ChEBI" id="CHEBI:140395"/>
        <dbReference type="EC" id="2.7.7.6"/>
    </reaction>
</comment>
<dbReference type="Pfam" id="PF01192">
    <property type="entry name" value="RNA_pol_Rpb6"/>
    <property type="match status" value="1"/>
</dbReference>
<dbReference type="GO" id="GO:0003677">
    <property type="term" value="F:DNA binding"/>
    <property type="evidence" value="ECO:0007669"/>
    <property type="project" value="InterPro"/>
</dbReference>
<dbReference type="Gene3D" id="3.90.940.10">
    <property type="match status" value="1"/>
</dbReference>
<dbReference type="GO" id="GO:0006351">
    <property type="term" value="P:DNA-templated transcription"/>
    <property type="evidence" value="ECO:0007669"/>
    <property type="project" value="InterPro"/>
</dbReference>
<dbReference type="GO" id="GO:0003899">
    <property type="term" value="F:DNA-directed RNA polymerase activity"/>
    <property type="evidence" value="ECO:0007669"/>
    <property type="project" value="UniProtKB-EC"/>
</dbReference>
<keyword evidence="11" id="KW-1185">Reference proteome</keyword>
<evidence type="ECO:0000313" key="11">
    <source>
        <dbReference type="Proteomes" id="UP000030125"/>
    </source>
</evidence>
<proteinExistence type="inferred from homology"/>
<dbReference type="SMART" id="SM01409">
    <property type="entry name" value="RNA_pol_Rpb6"/>
    <property type="match status" value="1"/>
</dbReference>
<gene>
    <name evidence="9" type="ORF">HQ35_06125</name>
    <name evidence="10" type="ORF">SAMN02745205_00297</name>
</gene>
<evidence type="ECO:0000256" key="8">
    <source>
        <dbReference type="ARBA" id="ARBA00048552"/>
    </source>
</evidence>
<dbReference type="InterPro" id="IPR036161">
    <property type="entry name" value="RPB6/omega-like_sf"/>
</dbReference>